<dbReference type="NCBIfam" id="NF038065">
    <property type="entry name" value="Pr6Pr"/>
    <property type="match status" value="1"/>
</dbReference>
<dbReference type="RefSeq" id="WP_343880300.1">
    <property type="nucleotide sequence ID" value="NZ_BAAAIJ010000047.1"/>
</dbReference>
<feature type="transmembrane region" description="Helical" evidence="1">
    <location>
        <begin position="74"/>
        <end position="97"/>
    </location>
</feature>
<feature type="transmembrane region" description="Helical" evidence="1">
    <location>
        <begin position="42"/>
        <end position="62"/>
    </location>
</feature>
<feature type="transmembrane region" description="Helical" evidence="1">
    <location>
        <begin position="145"/>
        <end position="163"/>
    </location>
</feature>
<feature type="transmembrane region" description="Helical" evidence="1">
    <location>
        <begin position="117"/>
        <end position="133"/>
    </location>
</feature>
<keyword evidence="1" id="KW-1133">Transmembrane helix</keyword>
<keyword evidence="3" id="KW-1185">Reference proteome</keyword>
<comment type="caution">
    <text evidence="2">The sequence shown here is derived from an EMBL/GenBank/DDBJ whole genome shotgun (WGS) entry which is preliminary data.</text>
</comment>
<name>A0ABW4Q5H2_9MICC</name>
<protein>
    <submittedName>
        <fullName evidence="2">Pr6Pr family membrane protein</fullName>
    </submittedName>
</protein>
<keyword evidence="1" id="KW-0472">Membrane</keyword>
<organism evidence="2 3">
    <name type="scientific">Arthrobacter flavus</name>
    <dbReference type="NCBI Taxonomy" id="95172"/>
    <lineage>
        <taxon>Bacteria</taxon>
        <taxon>Bacillati</taxon>
        <taxon>Actinomycetota</taxon>
        <taxon>Actinomycetes</taxon>
        <taxon>Micrococcales</taxon>
        <taxon>Micrococcaceae</taxon>
        <taxon>Arthrobacter</taxon>
    </lineage>
</organism>
<evidence type="ECO:0000313" key="3">
    <source>
        <dbReference type="Proteomes" id="UP001597307"/>
    </source>
</evidence>
<dbReference type="Proteomes" id="UP001597307">
    <property type="component" value="Unassembled WGS sequence"/>
</dbReference>
<accession>A0ABW4Q5H2</accession>
<keyword evidence="1" id="KW-0812">Transmembrane</keyword>
<feature type="transmembrane region" description="Helical" evidence="1">
    <location>
        <begin position="183"/>
        <end position="202"/>
    </location>
</feature>
<evidence type="ECO:0000256" key="1">
    <source>
        <dbReference type="SAM" id="Phobius"/>
    </source>
</evidence>
<gene>
    <name evidence="2" type="ORF">ACFSFX_05415</name>
</gene>
<dbReference type="EMBL" id="JBHUGA010000011">
    <property type="protein sequence ID" value="MFD1846032.1"/>
    <property type="molecule type" value="Genomic_DNA"/>
</dbReference>
<dbReference type="InterPro" id="IPR049713">
    <property type="entry name" value="Pr6Pr-like"/>
</dbReference>
<evidence type="ECO:0000313" key="2">
    <source>
        <dbReference type="EMBL" id="MFD1846032.1"/>
    </source>
</evidence>
<proteinExistence type="predicted"/>
<reference evidence="3" key="1">
    <citation type="journal article" date="2019" name="Int. J. Syst. Evol. Microbiol.">
        <title>The Global Catalogue of Microorganisms (GCM) 10K type strain sequencing project: providing services to taxonomists for standard genome sequencing and annotation.</title>
        <authorList>
            <consortium name="The Broad Institute Genomics Platform"/>
            <consortium name="The Broad Institute Genome Sequencing Center for Infectious Disease"/>
            <person name="Wu L."/>
            <person name="Ma J."/>
        </authorList>
    </citation>
    <scope>NUCLEOTIDE SEQUENCE [LARGE SCALE GENOMIC DNA]</scope>
    <source>
        <strain evidence="3">JCM 11496</strain>
    </source>
</reference>
<sequence length="219" mass="24600">MRIAERGWHGVVALIGLVGLGAQVIALINGDNYSLLGPTMSWWNFFSYFTILSNVLVLMINLDLARNPAGRQSTLWRVLRLNAVVNISVTGLIAFTLLRRLPEVQALVGLGRLSDTLLHYVVPILTVLGWLLFGPRPRFTIQTVWLSLIFPATWLVYTLIRGAAVTWYPYPFVDLRLIDPLEVLINCVFIGAMFVGFGFTVLQIDNRMKPTRTQVTTDV</sequence>